<proteinExistence type="predicted"/>
<dbReference type="EMBL" id="HBUF01548510">
    <property type="protein sequence ID" value="CAG6758017.1"/>
    <property type="molecule type" value="Transcribed_RNA"/>
</dbReference>
<dbReference type="EMBL" id="HBUF01113149">
    <property type="protein sequence ID" value="CAG6640649.1"/>
    <property type="molecule type" value="Transcribed_RNA"/>
</dbReference>
<dbReference type="EMBL" id="HBUF01548509">
    <property type="protein sequence ID" value="CAG6758013.1"/>
    <property type="molecule type" value="Transcribed_RNA"/>
</dbReference>
<dbReference type="EMBL" id="HBUF01113152">
    <property type="protein sequence ID" value="CAG6640655.1"/>
    <property type="molecule type" value="Transcribed_RNA"/>
</dbReference>
<dbReference type="EMBL" id="HBUF01113151">
    <property type="protein sequence ID" value="CAG6640653.1"/>
    <property type="molecule type" value="Transcribed_RNA"/>
</dbReference>
<name>A0A8D8R0S4_9HEMI</name>
<dbReference type="EMBL" id="HBUF01349662">
    <property type="protein sequence ID" value="CAG6712744.1"/>
    <property type="molecule type" value="Transcribed_RNA"/>
</dbReference>
<dbReference type="EMBL" id="HBUF01548511">
    <property type="protein sequence ID" value="CAG6758021.1"/>
    <property type="molecule type" value="Transcribed_RNA"/>
</dbReference>
<organism evidence="1">
    <name type="scientific">Cacopsylla melanoneura</name>
    <dbReference type="NCBI Taxonomy" id="428564"/>
    <lineage>
        <taxon>Eukaryota</taxon>
        <taxon>Metazoa</taxon>
        <taxon>Ecdysozoa</taxon>
        <taxon>Arthropoda</taxon>
        <taxon>Hexapoda</taxon>
        <taxon>Insecta</taxon>
        <taxon>Pterygota</taxon>
        <taxon>Neoptera</taxon>
        <taxon>Paraneoptera</taxon>
        <taxon>Hemiptera</taxon>
        <taxon>Sternorrhyncha</taxon>
        <taxon>Psylloidea</taxon>
        <taxon>Psyllidae</taxon>
        <taxon>Psyllinae</taxon>
        <taxon>Cacopsylla</taxon>
    </lineage>
</organism>
<sequence length="283" mass="32375">MVIKIRKEKKIKKQPTRKREVIETEMLITVTEATAAETVIKVADLVNGHPTVTTVVETEIMAGAGDEKAKTLGTQGMITVVDTVEHLLPEYRIQDTLDLSQTLNQAKRTDIMTKYVARDALRKDGKKEMMHGMENVIDMVTERKEIAIMNQEDQESILVEVVVVEVTTVPPTNHLGKEDAMITMVALLKITSQETRRNPVKRKKQRLKMTRRKRKLLLQSLWVTNLHGITRQRKIGKVTARKVWMMTSISGVAVILLREVLEEHDHHTLHLHERMTSSQRKDP</sequence>
<reference evidence="1" key="1">
    <citation type="submission" date="2021-05" db="EMBL/GenBank/DDBJ databases">
        <authorList>
            <person name="Alioto T."/>
            <person name="Alioto T."/>
            <person name="Gomez Garrido J."/>
        </authorList>
    </citation>
    <scope>NUCLEOTIDE SEQUENCE</scope>
</reference>
<evidence type="ECO:0000313" key="1">
    <source>
        <dbReference type="EMBL" id="CAG6640649.1"/>
    </source>
</evidence>
<dbReference type="EMBL" id="HBUF01113153">
    <property type="protein sequence ID" value="CAG6640657.1"/>
    <property type="molecule type" value="Transcribed_RNA"/>
</dbReference>
<accession>A0A8D8R0S4</accession>
<protein>
    <submittedName>
        <fullName evidence="1">Uncharacterized protein</fullName>
    </submittedName>
</protein>
<dbReference type="AlphaFoldDB" id="A0A8D8R0S4"/>
<dbReference type="EMBL" id="HBUF01349663">
    <property type="protein sequence ID" value="CAG6712746.1"/>
    <property type="molecule type" value="Transcribed_RNA"/>
</dbReference>
<dbReference type="EMBL" id="HBUF01113150">
    <property type="protein sequence ID" value="CAG6640651.1"/>
    <property type="molecule type" value="Transcribed_RNA"/>
</dbReference>
<dbReference type="EMBL" id="HBUF01349664">
    <property type="protein sequence ID" value="CAG6712748.1"/>
    <property type="molecule type" value="Transcribed_RNA"/>
</dbReference>